<dbReference type="PROSITE" id="PS00595">
    <property type="entry name" value="AA_TRANSFER_CLASS_5"/>
    <property type="match status" value="1"/>
</dbReference>
<keyword evidence="13" id="KW-1185">Reference proteome</keyword>
<dbReference type="InterPro" id="IPR000192">
    <property type="entry name" value="Aminotrans_V_dom"/>
</dbReference>
<name>A0A563DER9_9FLAO</name>
<dbReference type="InterPro" id="IPR020578">
    <property type="entry name" value="Aminotrans_V_PyrdxlP_BS"/>
</dbReference>
<keyword evidence="5" id="KW-0479">Metal-binding</keyword>
<organism evidence="12 13">
    <name type="scientific">Apibacter muscae</name>
    <dbReference type="NCBI Taxonomy" id="2509004"/>
    <lineage>
        <taxon>Bacteria</taxon>
        <taxon>Pseudomonadati</taxon>
        <taxon>Bacteroidota</taxon>
        <taxon>Flavobacteriia</taxon>
        <taxon>Flavobacteriales</taxon>
        <taxon>Weeksellaceae</taxon>
        <taxon>Apibacter</taxon>
    </lineage>
</organism>
<dbReference type="EMBL" id="SELH01000017">
    <property type="protein sequence ID" value="TWP28788.1"/>
    <property type="molecule type" value="Genomic_DNA"/>
</dbReference>
<dbReference type="Gene3D" id="3.90.1150.10">
    <property type="entry name" value="Aspartate Aminotransferase, domain 1"/>
    <property type="match status" value="1"/>
</dbReference>
<evidence type="ECO:0000259" key="11">
    <source>
        <dbReference type="Pfam" id="PF00266"/>
    </source>
</evidence>
<evidence type="ECO:0000256" key="1">
    <source>
        <dbReference type="ARBA" id="ARBA00001933"/>
    </source>
</evidence>
<dbReference type="RefSeq" id="WP_146292423.1">
    <property type="nucleotide sequence ID" value="NZ_SELH01000017.1"/>
</dbReference>
<sequence>MATKKIYLDNAASTPMDPRVIETVWESMKENFGNPSASHSFGQTSKSKIEIARKIIAKELNAQPSEIIFTSCGTEANNLILRSCIENLAIQRIITTKIEHKSVGETVKYLKNKHDLDIVYLPVNNKGEWQLSDLENLLQDGTPTLVTLMHANNEIGNLIDLKSVANLCKKYNAWFHSDTVQSMGHYSMNFSDVPIDFASCSAHKFHGPQGIGFAYIRKSTGIKAIQTGGGQERGMRSGTENIAGIVGLGKAFQLAMIELEERKKIIEELKLYAITQLKKYIPNIKFNGKSDDLNQSIYTLISILLPFSNSMIGFQLDMKGIAVSQGSACSSGAVSPSSTIQELLTVEELSSCSILRISFSHFNTKEDIEHLVMALKNIYEQDKSNARVHKS</sequence>
<evidence type="ECO:0000256" key="7">
    <source>
        <dbReference type="ARBA" id="ARBA00023004"/>
    </source>
</evidence>
<dbReference type="EC" id="2.8.1.7" evidence="3"/>
<keyword evidence="4" id="KW-0808">Transferase</keyword>
<dbReference type="GO" id="GO:0031071">
    <property type="term" value="F:cysteine desulfurase activity"/>
    <property type="evidence" value="ECO:0007669"/>
    <property type="project" value="UniProtKB-EC"/>
</dbReference>
<evidence type="ECO:0000256" key="2">
    <source>
        <dbReference type="ARBA" id="ARBA00006490"/>
    </source>
</evidence>
<feature type="domain" description="Aminotransferase class V" evidence="11">
    <location>
        <begin position="6"/>
        <end position="371"/>
    </location>
</feature>
<dbReference type="InterPro" id="IPR015421">
    <property type="entry name" value="PyrdxlP-dep_Trfase_major"/>
</dbReference>
<dbReference type="AlphaFoldDB" id="A0A563DER9"/>
<proteinExistence type="inferred from homology"/>
<evidence type="ECO:0000313" key="12">
    <source>
        <dbReference type="EMBL" id="TWP28788.1"/>
    </source>
</evidence>
<dbReference type="Pfam" id="PF00266">
    <property type="entry name" value="Aminotran_5"/>
    <property type="match status" value="1"/>
</dbReference>
<dbReference type="InterPro" id="IPR016454">
    <property type="entry name" value="Cysteine_dSase"/>
</dbReference>
<dbReference type="PIRSF" id="PIRSF005572">
    <property type="entry name" value="NifS"/>
    <property type="match status" value="1"/>
</dbReference>
<keyword evidence="8" id="KW-0411">Iron-sulfur</keyword>
<dbReference type="GO" id="GO:0046872">
    <property type="term" value="F:metal ion binding"/>
    <property type="evidence" value="ECO:0007669"/>
    <property type="project" value="UniProtKB-KW"/>
</dbReference>
<dbReference type="InterPro" id="IPR015424">
    <property type="entry name" value="PyrdxlP-dep_Trfase"/>
</dbReference>
<keyword evidence="6" id="KW-0663">Pyridoxal phosphate</keyword>
<evidence type="ECO:0000256" key="3">
    <source>
        <dbReference type="ARBA" id="ARBA00012239"/>
    </source>
</evidence>
<dbReference type="PANTHER" id="PTHR11601:SF34">
    <property type="entry name" value="CYSTEINE DESULFURASE"/>
    <property type="match status" value="1"/>
</dbReference>
<evidence type="ECO:0000256" key="9">
    <source>
        <dbReference type="ARBA" id="ARBA00050776"/>
    </source>
</evidence>
<dbReference type="OrthoDB" id="9808002at2"/>
<dbReference type="Proteomes" id="UP000319499">
    <property type="component" value="Unassembled WGS sequence"/>
</dbReference>
<dbReference type="PANTHER" id="PTHR11601">
    <property type="entry name" value="CYSTEINE DESULFURYLASE FAMILY MEMBER"/>
    <property type="match status" value="1"/>
</dbReference>
<accession>A0A563DER9</accession>
<reference evidence="12 13" key="1">
    <citation type="submission" date="2019-02" db="EMBL/GenBank/DDBJ databases">
        <title>Apibacter muscae sp. nov.: a novel member of the house fly microbiota.</title>
        <authorList>
            <person name="Park R."/>
        </authorList>
    </citation>
    <scope>NUCLEOTIDE SEQUENCE [LARGE SCALE GENOMIC DNA]</scope>
    <source>
        <strain evidence="12 13">AL1</strain>
    </source>
</reference>
<dbReference type="Gene3D" id="1.10.260.50">
    <property type="match status" value="1"/>
</dbReference>
<evidence type="ECO:0000256" key="5">
    <source>
        <dbReference type="ARBA" id="ARBA00022723"/>
    </source>
</evidence>
<evidence type="ECO:0000256" key="8">
    <source>
        <dbReference type="ARBA" id="ARBA00023014"/>
    </source>
</evidence>
<comment type="cofactor">
    <cofactor evidence="1 10">
        <name>pyridoxal 5'-phosphate</name>
        <dbReference type="ChEBI" id="CHEBI:597326"/>
    </cofactor>
</comment>
<protein>
    <recommendedName>
        <fullName evidence="3">cysteine desulfurase</fullName>
        <ecNumber evidence="3">2.8.1.7</ecNumber>
    </recommendedName>
</protein>
<dbReference type="Gene3D" id="3.40.640.10">
    <property type="entry name" value="Type I PLP-dependent aspartate aminotransferase-like (Major domain)"/>
    <property type="match status" value="1"/>
</dbReference>
<comment type="similarity">
    <text evidence="2">Belongs to the class-V pyridoxal-phosphate-dependent aminotransferase family. NifS/IscS subfamily.</text>
</comment>
<dbReference type="GO" id="GO:0051536">
    <property type="term" value="F:iron-sulfur cluster binding"/>
    <property type="evidence" value="ECO:0007669"/>
    <property type="project" value="UniProtKB-KW"/>
</dbReference>
<dbReference type="SUPFAM" id="SSF53383">
    <property type="entry name" value="PLP-dependent transferases"/>
    <property type="match status" value="1"/>
</dbReference>
<keyword evidence="7" id="KW-0408">Iron</keyword>
<gene>
    <name evidence="12" type="ORF">ETU09_05590</name>
</gene>
<comment type="catalytic activity">
    <reaction evidence="9">
        <text>(sulfur carrier)-H + L-cysteine = (sulfur carrier)-SH + L-alanine</text>
        <dbReference type="Rhea" id="RHEA:43892"/>
        <dbReference type="Rhea" id="RHEA-COMP:14737"/>
        <dbReference type="Rhea" id="RHEA-COMP:14739"/>
        <dbReference type="ChEBI" id="CHEBI:29917"/>
        <dbReference type="ChEBI" id="CHEBI:35235"/>
        <dbReference type="ChEBI" id="CHEBI:57972"/>
        <dbReference type="ChEBI" id="CHEBI:64428"/>
        <dbReference type="EC" id="2.8.1.7"/>
    </reaction>
</comment>
<evidence type="ECO:0000256" key="4">
    <source>
        <dbReference type="ARBA" id="ARBA00022679"/>
    </source>
</evidence>
<evidence type="ECO:0000256" key="6">
    <source>
        <dbReference type="ARBA" id="ARBA00022898"/>
    </source>
</evidence>
<comment type="caution">
    <text evidence="12">The sequence shown here is derived from an EMBL/GenBank/DDBJ whole genome shotgun (WGS) entry which is preliminary data.</text>
</comment>
<dbReference type="InterPro" id="IPR015422">
    <property type="entry name" value="PyrdxlP-dep_Trfase_small"/>
</dbReference>
<evidence type="ECO:0000256" key="10">
    <source>
        <dbReference type="RuleBase" id="RU004504"/>
    </source>
</evidence>
<evidence type="ECO:0000313" key="13">
    <source>
        <dbReference type="Proteomes" id="UP000319499"/>
    </source>
</evidence>